<evidence type="ECO:0000313" key="3">
    <source>
        <dbReference type="EMBL" id="PPQ69885.1"/>
    </source>
</evidence>
<dbReference type="InterPro" id="IPR011009">
    <property type="entry name" value="Kinase-like_dom_sf"/>
</dbReference>
<feature type="region of interest" description="Disordered" evidence="1">
    <location>
        <begin position="391"/>
        <end position="465"/>
    </location>
</feature>
<gene>
    <name evidence="3" type="ORF">CVT25_005590</name>
</gene>
<dbReference type="InterPro" id="IPR002575">
    <property type="entry name" value="Aminoglycoside_PTrfase"/>
</dbReference>
<feature type="domain" description="Aminoglycoside phosphotransferase" evidence="2">
    <location>
        <begin position="92"/>
        <end position="178"/>
    </location>
</feature>
<keyword evidence="4" id="KW-1185">Reference proteome</keyword>
<dbReference type="PANTHER" id="PTHR21310:SF15">
    <property type="entry name" value="AMINOGLYCOSIDE PHOSPHOTRANSFERASE DOMAIN-CONTAINING PROTEIN"/>
    <property type="match status" value="1"/>
</dbReference>
<dbReference type="PANTHER" id="PTHR21310">
    <property type="entry name" value="AMINOGLYCOSIDE PHOSPHOTRANSFERASE-RELATED-RELATED"/>
    <property type="match status" value="1"/>
</dbReference>
<dbReference type="Pfam" id="PF01636">
    <property type="entry name" value="APH"/>
    <property type="match status" value="1"/>
</dbReference>
<protein>
    <recommendedName>
        <fullName evidence="2">Aminoglycoside phosphotransferase domain-containing protein</fullName>
    </recommendedName>
</protein>
<dbReference type="Proteomes" id="UP000283269">
    <property type="component" value="Unassembled WGS sequence"/>
</dbReference>
<evidence type="ECO:0000256" key="1">
    <source>
        <dbReference type="SAM" id="MobiDB-lite"/>
    </source>
</evidence>
<dbReference type="SUPFAM" id="SSF56112">
    <property type="entry name" value="Protein kinase-like (PK-like)"/>
    <property type="match status" value="1"/>
</dbReference>
<comment type="caution">
    <text evidence="3">The sequence shown here is derived from an EMBL/GenBank/DDBJ whole genome shotgun (WGS) entry which is preliminary data.</text>
</comment>
<organism evidence="3 4">
    <name type="scientific">Psilocybe cyanescens</name>
    <dbReference type="NCBI Taxonomy" id="93625"/>
    <lineage>
        <taxon>Eukaryota</taxon>
        <taxon>Fungi</taxon>
        <taxon>Dikarya</taxon>
        <taxon>Basidiomycota</taxon>
        <taxon>Agaricomycotina</taxon>
        <taxon>Agaricomycetes</taxon>
        <taxon>Agaricomycetidae</taxon>
        <taxon>Agaricales</taxon>
        <taxon>Agaricineae</taxon>
        <taxon>Strophariaceae</taxon>
        <taxon>Psilocybe</taxon>
    </lineage>
</organism>
<feature type="compositionally biased region" description="Acidic residues" evidence="1">
    <location>
        <begin position="446"/>
        <end position="458"/>
    </location>
</feature>
<accession>A0A409VUF1</accession>
<dbReference type="InParanoid" id="A0A409VUF1"/>
<reference evidence="3 4" key="1">
    <citation type="journal article" date="2018" name="Evol. Lett.">
        <title>Horizontal gene cluster transfer increased hallucinogenic mushroom diversity.</title>
        <authorList>
            <person name="Reynolds H.T."/>
            <person name="Vijayakumar V."/>
            <person name="Gluck-Thaler E."/>
            <person name="Korotkin H.B."/>
            <person name="Matheny P.B."/>
            <person name="Slot J.C."/>
        </authorList>
    </citation>
    <scope>NUCLEOTIDE SEQUENCE [LARGE SCALE GENOMIC DNA]</scope>
    <source>
        <strain evidence="3 4">2631</strain>
    </source>
</reference>
<dbReference type="OrthoDB" id="10003767at2759"/>
<dbReference type="EMBL" id="NHYD01003921">
    <property type="protein sequence ID" value="PPQ69885.1"/>
    <property type="molecule type" value="Genomic_DNA"/>
</dbReference>
<dbReference type="InterPro" id="IPR051678">
    <property type="entry name" value="AGP_Transferase"/>
</dbReference>
<evidence type="ECO:0000313" key="4">
    <source>
        <dbReference type="Proteomes" id="UP000283269"/>
    </source>
</evidence>
<feature type="compositionally biased region" description="Acidic residues" evidence="1">
    <location>
        <begin position="410"/>
        <end position="429"/>
    </location>
</feature>
<dbReference type="STRING" id="93625.A0A409VUF1"/>
<name>A0A409VUF1_PSICY</name>
<proteinExistence type="predicted"/>
<sequence>MKRHIPLHVPQVLPLDWSRFLASAEVPTEEQLSRPEYQDDDDFYNSHVRVGIDSRALVYAAMHAFSCTLVPEVEYSRGGSFNVLFIMQFPDGFKVVARIPRQEGRAQGRVEFTVAMMTMARYYQDIPVPEVYAWHPTNDNAVGAPYMLIEWVEGIEPWTQWYNLSGDDRSVLLDELALYHTVFAKPLPFRGIGSVYFAEHHAEAQISFKDSSAYRLGPIFLGPTCTRRRDSLTCPRTTPESLRDFWNSLWQNEVDSTANIHGSDLSSVIPSSEDEPLTVGRMLEVAQSLLILIQNCQLPSQTLHPELYEPCIVATDYAFRNIKMDPLSRKVKSFLDWDDVYVAPFLLCSRYPEEICHVWGAGEEWYKIGGFYFLPLDVEGEVDMSRAIDAPARVENADDSSDRSSQSYGDGDEEEEEEEEDDLESDQTDSELAKSTGDEDHQPGDDVSDPDPEHDTEEYDRPRRIIDTKLRRQYEQLLASHDRRFESDGFWEMRKLPLILQHLLMHGWKEWLVKDEWIMDTAEKMKLSAEALALTM</sequence>
<dbReference type="AlphaFoldDB" id="A0A409VUF1"/>
<evidence type="ECO:0000259" key="2">
    <source>
        <dbReference type="Pfam" id="PF01636"/>
    </source>
</evidence>